<dbReference type="EC" id="1.4.3.-" evidence="6"/>
<comment type="catalytic activity">
    <reaction evidence="4">
        <text>a secondary aliphatic amine + O2 + H2O = a primary amine + an aldehyde + H2O2</text>
        <dbReference type="Rhea" id="RHEA:26414"/>
        <dbReference type="ChEBI" id="CHEBI:15377"/>
        <dbReference type="ChEBI" id="CHEBI:15379"/>
        <dbReference type="ChEBI" id="CHEBI:16240"/>
        <dbReference type="ChEBI" id="CHEBI:17478"/>
        <dbReference type="ChEBI" id="CHEBI:58855"/>
        <dbReference type="ChEBI" id="CHEBI:65296"/>
        <dbReference type="EC" id="1.4.3.4"/>
    </reaction>
</comment>
<evidence type="ECO:0000256" key="6">
    <source>
        <dbReference type="RuleBase" id="RU362067"/>
    </source>
</evidence>
<comment type="similarity">
    <text evidence="2 6">Belongs to the flavin monoamine oxidase family.</text>
</comment>
<dbReference type="GO" id="GO:0097621">
    <property type="term" value="F:monoamine oxidase activity"/>
    <property type="evidence" value="ECO:0007669"/>
    <property type="project" value="UniProtKB-EC"/>
</dbReference>
<dbReference type="InterPro" id="IPR002937">
    <property type="entry name" value="Amino_oxidase"/>
</dbReference>
<evidence type="ECO:0000256" key="3">
    <source>
        <dbReference type="ARBA" id="ARBA00023002"/>
    </source>
</evidence>
<name>A0AAN6EM81_EXODE</name>
<dbReference type="PANTHER" id="PTHR43563:SF14">
    <property type="entry name" value="AMINE OXIDASE"/>
    <property type="match status" value="1"/>
</dbReference>
<dbReference type="PANTHER" id="PTHR43563">
    <property type="entry name" value="AMINE OXIDASE"/>
    <property type="match status" value="1"/>
</dbReference>
<dbReference type="SUPFAM" id="SSF54373">
    <property type="entry name" value="FAD-linked reductases, C-terminal domain"/>
    <property type="match status" value="1"/>
</dbReference>
<dbReference type="InterPro" id="IPR036188">
    <property type="entry name" value="FAD/NAD-bd_sf"/>
</dbReference>
<feature type="binding site" evidence="5">
    <location>
        <begin position="34"/>
        <end position="35"/>
    </location>
    <ligand>
        <name>FAD</name>
        <dbReference type="ChEBI" id="CHEBI:57692"/>
    </ligand>
</feature>
<evidence type="ECO:0000256" key="5">
    <source>
        <dbReference type="PIRSR" id="PIRSR601613-1"/>
    </source>
</evidence>
<evidence type="ECO:0000256" key="1">
    <source>
        <dbReference type="ARBA" id="ARBA00001974"/>
    </source>
</evidence>
<dbReference type="InterPro" id="IPR050703">
    <property type="entry name" value="Flavin_MAO"/>
</dbReference>
<dbReference type="Proteomes" id="UP001161757">
    <property type="component" value="Unassembled WGS sequence"/>
</dbReference>
<feature type="binding site" evidence="5">
    <location>
        <position position="242"/>
    </location>
    <ligand>
        <name>FAD</name>
        <dbReference type="ChEBI" id="CHEBI:57692"/>
    </ligand>
</feature>
<keyword evidence="6" id="KW-0274">FAD</keyword>
<feature type="domain" description="Amine oxidase" evidence="7">
    <location>
        <begin position="14"/>
        <end position="463"/>
    </location>
</feature>
<dbReference type="Pfam" id="PF01593">
    <property type="entry name" value="Amino_oxidase"/>
    <property type="match status" value="1"/>
</dbReference>
<dbReference type="InterPro" id="IPR001613">
    <property type="entry name" value="Flavin_amine_oxidase"/>
</dbReference>
<keyword evidence="6" id="KW-0285">Flavoprotein</keyword>
<feature type="binding site" evidence="5">
    <location>
        <position position="439"/>
    </location>
    <ligand>
        <name>FAD</name>
        <dbReference type="ChEBI" id="CHEBI:57692"/>
    </ligand>
</feature>
<dbReference type="Gene3D" id="1.10.405.10">
    <property type="entry name" value="Guanine Nucleotide Dissociation Inhibitor, domain 1"/>
    <property type="match status" value="1"/>
</dbReference>
<organism evidence="8 9">
    <name type="scientific">Exophiala dermatitidis</name>
    <name type="common">Black yeast-like fungus</name>
    <name type="synonym">Wangiella dermatitidis</name>
    <dbReference type="NCBI Taxonomy" id="5970"/>
    <lineage>
        <taxon>Eukaryota</taxon>
        <taxon>Fungi</taxon>
        <taxon>Dikarya</taxon>
        <taxon>Ascomycota</taxon>
        <taxon>Pezizomycotina</taxon>
        <taxon>Eurotiomycetes</taxon>
        <taxon>Chaetothyriomycetidae</taxon>
        <taxon>Chaetothyriales</taxon>
        <taxon>Herpotrichiellaceae</taxon>
        <taxon>Exophiala</taxon>
    </lineage>
</organism>
<dbReference type="PRINTS" id="PR00757">
    <property type="entry name" value="AMINEOXDASEF"/>
</dbReference>
<dbReference type="Gene3D" id="3.50.50.60">
    <property type="entry name" value="FAD/NAD(P)-binding domain"/>
    <property type="match status" value="1"/>
</dbReference>
<evidence type="ECO:0000256" key="4">
    <source>
        <dbReference type="ARBA" id="ARBA00048448"/>
    </source>
</evidence>
<dbReference type="AlphaFoldDB" id="A0AAN6EM81"/>
<comment type="caution">
    <text evidence="8">The sequence shown here is derived from an EMBL/GenBank/DDBJ whole genome shotgun (WGS) entry which is preliminary data.</text>
</comment>
<dbReference type="SUPFAM" id="SSF51905">
    <property type="entry name" value="FAD/NAD(P)-binding domain"/>
    <property type="match status" value="1"/>
</dbReference>
<accession>A0AAN6EM81</accession>
<proteinExistence type="inferred from homology"/>
<evidence type="ECO:0000313" key="8">
    <source>
        <dbReference type="EMBL" id="KAJ8987768.1"/>
    </source>
</evidence>
<evidence type="ECO:0000259" key="7">
    <source>
        <dbReference type="Pfam" id="PF01593"/>
    </source>
</evidence>
<dbReference type="Gene3D" id="3.90.660.10">
    <property type="match status" value="1"/>
</dbReference>
<feature type="binding site" evidence="5">
    <location>
        <position position="352"/>
    </location>
    <ligand>
        <name>substrate</name>
    </ligand>
</feature>
<protein>
    <recommendedName>
        <fullName evidence="6">Amine oxidase</fullName>
        <ecNumber evidence="6">1.4.3.-</ecNumber>
    </recommendedName>
</protein>
<reference evidence="8" key="1">
    <citation type="submission" date="2023-01" db="EMBL/GenBank/DDBJ databases">
        <title>Exophiala dermititidis isolated from Cystic Fibrosis Patient.</title>
        <authorList>
            <person name="Kurbessoian T."/>
            <person name="Crocker A."/>
            <person name="Murante D."/>
            <person name="Hogan D.A."/>
            <person name="Stajich J.E."/>
        </authorList>
    </citation>
    <scope>NUCLEOTIDE SEQUENCE</scope>
    <source>
        <strain evidence="8">Ex8</strain>
    </source>
</reference>
<evidence type="ECO:0000256" key="2">
    <source>
        <dbReference type="ARBA" id="ARBA00005995"/>
    </source>
</evidence>
<keyword evidence="3 6" id="KW-0560">Oxidoreductase</keyword>
<evidence type="ECO:0000313" key="9">
    <source>
        <dbReference type="Proteomes" id="UP001161757"/>
    </source>
</evidence>
<gene>
    <name evidence="8" type="ORF">HRR80_008128</name>
</gene>
<comment type="cofactor">
    <cofactor evidence="1 6">
        <name>FAD</name>
        <dbReference type="ChEBI" id="CHEBI:57692"/>
    </cofactor>
</comment>
<dbReference type="EMBL" id="JAJGCB010000022">
    <property type="protein sequence ID" value="KAJ8987768.1"/>
    <property type="molecule type" value="Genomic_DNA"/>
</dbReference>
<sequence length="475" mass="51580">MSSSYDVVIVGAGLAGLQAATTLQEAGLRYIVFEARDRVGGKTLTLRDPKTGKAKADMGAAWINDSTQSKMWSWAKELGLETYVQNVSGGVVVQDMDGSNVKFPYGDVPKFASVEDTESCLAIRDEVDRLSTAQNLSIFAAGPHRQQLDNISFEAFLHKAKATEKAFATAQVWTHAMLGVDPSEVSALYFIEYCASGGGLMTVRADGKHGGQYLRIRQGVGAFADGIAKRLRPGSIKLNSPVTSISQNRSDGSVSVTTKGSSAQTYHARKVIITVPTPVYKTIKFDPPLPEAKTAVVNRTRYGFYTKYLVTFSKPFWVDNGLCGLAQSFTGPASVFRDTTLPDDGIYTLTCFLGGQFGRKWAALDVEARKSSILKQISDIFNNGQDVTPLFVEAFESSWMHEEYSGWGCPCSSMPPGVLADGWEALCAPVGNFHFAGTELSTVWRGYMEGATRTGEREAQAIISELKGNKTRARL</sequence>